<proteinExistence type="predicted"/>
<feature type="domain" description="DUF6589" evidence="1">
    <location>
        <begin position="295"/>
        <end position="464"/>
    </location>
</feature>
<evidence type="ECO:0000313" key="2">
    <source>
        <dbReference type="EMBL" id="KAJ7353703.1"/>
    </source>
</evidence>
<evidence type="ECO:0000259" key="1">
    <source>
        <dbReference type="Pfam" id="PF20231"/>
    </source>
</evidence>
<organism evidence="2 3">
    <name type="scientific">Mycena albidolilacea</name>
    <dbReference type="NCBI Taxonomy" id="1033008"/>
    <lineage>
        <taxon>Eukaryota</taxon>
        <taxon>Fungi</taxon>
        <taxon>Dikarya</taxon>
        <taxon>Basidiomycota</taxon>
        <taxon>Agaricomycotina</taxon>
        <taxon>Agaricomycetes</taxon>
        <taxon>Agaricomycetidae</taxon>
        <taxon>Agaricales</taxon>
        <taxon>Marasmiineae</taxon>
        <taxon>Mycenaceae</taxon>
        <taxon>Mycena</taxon>
    </lineage>
</organism>
<dbReference type="AlphaFoldDB" id="A0AAD7AAX6"/>
<name>A0AAD7AAX6_9AGAR</name>
<evidence type="ECO:0000313" key="3">
    <source>
        <dbReference type="Proteomes" id="UP001218218"/>
    </source>
</evidence>
<gene>
    <name evidence="2" type="ORF">DFH08DRAFT_956742</name>
</gene>
<comment type="caution">
    <text evidence="2">The sequence shown here is derived from an EMBL/GenBank/DDBJ whole genome shotgun (WGS) entry which is preliminary data.</text>
</comment>
<dbReference type="EMBL" id="JARIHO010000011">
    <property type="protein sequence ID" value="KAJ7353703.1"/>
    <property type="molecule type" value="Genomic_DNA"/>
</dbReference>
<keyword evidence="3" id="KW-1185">Reference proteome</keyword>
<dbReference type="Pfam" id="PF20231">
    <property type="entry name" value="DUF6589"/>
    <property type="match status" value="1"/>
</dbReference>
<protein>
    <recommendedName>
        <fullName evidence="1">DUF6589 domain-containing protein</fullName>
    </recommendedName>
</protein>
<accession>A0AAD7AAX6</accession>
<dbReference type="InterPro" id="IPR046496">
    <property type="entry name" value="DUF6589"/>
</dbReference>
<reference evidence="2" key="1">
    <citation type="submission" date="2023-03" db="EMBL/GenBank/DDBJ databases">
        <title>Massive genome expansion in bonnet fungi (Mycena s.s.) driven by repeated elements and novel gene families across ecological guilds.</title>
        <authorList>
            <consortium name="Lawrence Berkeley National Laboratory"/>
            <person name="Harder C.B."/>
            <person name="Miyauchi S."/>
            <person name="Viragh M."/>
            <person name="Kuo A."/>
            <person name="Thoen E."/>
            <person name="Andreopoulos B."/>
            <person name="Lu D."/>
            <person name="Skrede I."/>
            <person name="Drula E."/>
            <person name="Henrissat B."/>
            <person name="Morin E."/>
            <person name="Kohler A."/>
            <person name="Barry K."/>
            <person name="LaButti K."/>
            <person name="Morin E."/>
            <person name="Salamov A."/>
            <person name="Lipzen A."/>
            <person name="Mereny Z."/>
            <person name="Hegedus B."/>
            <person name="Baldrian P."/>
            <person name="Stursova M."/>
            <person name="Weitz H."/>
            <person name="Taylor A."/>
            <person name="Grigoriev I.V."/>
            <person name="Nagy L.G."/>
            <person name="Martin F."/>
            <person name="Kauserud H."/>
        </authorList>
    </citation>
    <scope>NUCLEOTIDE SEQUENCE</scope>
    <source>
        <strain evidence="2">CBHHK002</strain>
    </source>
</reference>
<dbReference type="Proteomes" id="UP001218218">
    <property type="component" value="Unassembled WGS sequence"/>
</dbReference>
<sequence length="632" mass="70844">MLSKMKKTVNKDFFLKFSLHGISASLCSLSSTAFGIFDAYSSTKRQAKTQLNRFLKRREVAVCSTYLMATGTQRQHFSVLHGIGFSMGYSSIIGQGTQFKLPTPESTTADMLNDIDGVEPGRHARKNKKKNLSQACRATARALASTGLFLVMYDNINMMVHVAEQILGRKNTQENGTCATEVALHDAKLEDLLTADLNKGIANAPALTVENLEFTEEEAKFFRQNMVHTILRIIIPYGGEDFSQFKEDLDNSQPVSADKIAGNIEVMEAINKELGLDVNDPNYVKYIKILAGGSSWKHIVPMPGLFHAKIADCHGVLQTHFSKPSAGFRSAGSLSFHNTVLDRLPITLTSLPPFRKCCDLIMVSLYARILHCLLLVSKKKSLEEYTEDCSWENLVGHAEKIYDEFANADTIQELWELRVPEEWRRDAELAAKAKLQKKLMTPQQKEQPPHVRKGDMVFENAILFPPVCFLRLKKTKKRVLRRQKLAPKISFELVVIGRFESADSKSDWDGGFVEETVQKKPQDSDPLERLARLQSFDGHFSSEVFALLKITETDLHAIRFLFPPGVADVDVLAATVLAMVFLQSGKLSAEAERDAWEGMYEKAKEYVEDALAGLGGKKWVDWLEAEVTKILV</sequence>